<keyword evidence="6" id="KW-0256">Endoplasmic reticulum</keyword>
<dbReference type="PANTHER" id="PTHR11247">
    <property type="entry name" value="PALMITOYL-PROTEIN THIOESTERASE/DOLICHYLDIPHOSPHATASE 1"/>
    <property type="match status" value="1"/>
</dbReference>
<dbReference type="EC" id="3.6.1.43" evidence="6"/>
<feature type="domain" description="Phosphatidic acid phosphatase type 2/haloperoxidase" evidence="7">
    <location>
        <begin position="55"/>
        <end position="173"/>
    </location>
</feature>
<proteinExistence type="inferred from homology"/>
<sequence length="231" mass="26595">MAIELHYTPIPFDDTYVLYNADDIFSLLSVFFTLLPIGILVFYLSWFLTTREVEPVIMAAGQVVNDIINNVAKNHIKQVRPYNFEGFQASGLRSGYGMPSAHSQFMGFFATYLILRIWIQWKGLSVLRKIISTISLGALSWCVMYSRVYLYYHSVPQVLVGLGIGTTLGLVYYFTIDVLRSIGLVDYVLSWGLADWFHVKDSCYYEPLSLREERALWLNRREITKGKKKSQ</sequence>
<dbReference type="GO" id="GO:0047874">
    <property type="term" value="F:dolichyldiphosphatase activity"/>
    <property type="evidence" value="ECO:0007669"/>
    <property type="project" value="UniProtKB-UniRule"/>
</dbReference>
<evidence type="ECO:0000256" key="3">
    <source>
        <dbReference type="ARBA" id="ARBA00022801"/>
    </source>
</evidence>
<dbReference type="Gene3D" id="1.20.144.10">
    <property type="entry name" value="Phosphatidic acid phosphatase type 2/haloperoxidase"/>
    <property type="match status" value="1"/>
</dbReference>
<comment type="similarity">
    <text evidence="6">Belongs to the dolichyldiphosphatase family.</text>
</comment>
<comment type="subcellular location">
    <subcellularLocation>
        <location evidence="6">Endoplasmic reticulum membrane</location>
        <topology evidence="6">Multi-pass membrane protein</topology>
    </subcellularLocation>
    <subcellularLocation>
        <location evidence="1">Membrane</location>
        <topology evidence="1">Multi-pass membrane protein</topology>
    </subcellularLocation>
</comment>
<reference evidence="8" key="1">
    <citation type="journal article" date="2021" name="Open Biol.">
        <title>Shared evolutionary footprints suggest mitochondrial oxidative damage underlies multiple complex I losses in fungi.</title>
        <authorList>
            <person name="Schikora-Tamarit M.A."/>
            <person name="Marcet-Houben M."/>
            <person name="Nosek J."/>
            <person name="Gabaldon T."/>
        </authorList>
    </citation>
    <scope>NUCLEOTIDE SEQUENCE</scope>
    <source>
        <strain evidence="8">CBS2887</strain>
    </source>
</reference>
<gene>
    <name evidence="8" type="ORF">WICPIJ_003032</name>
</gene>
<comment type="caution">
    <text evidence="8">The sequence shown here is derived from an EMBL/GenBank/DDBJ whole genome shotgun (WGS) entry which is preliminary data.</text>
</comment>
<keyword evidence="5 6" id="KW-0472">Membrane</keyword>
<dbReference type="SUPFAM" id="SSF48317">
    <property type="entry name" value="Acid phosphatase/Vanadium-dependent haloperoxidase"/>
    <property type="match status" value="1"/>
</dbReference>
<name>A0A9P8Q8M5_WICPI</name>
<evidence type="ECO:0000256" key="4">
    <source>
        <dbReference type="ARBA" id="ARBA00022989"/>
    </source>
</evidence>
<accession>A0A9P8Q8M5</accession>
<evidence type="ECO:0000256" key="5">
    <source>
        <dbReference type="ARBA" id="ARBA00023136"/>
    </source>
</evidence>
<evidence type="ECO:0000259" key="7">
    <source>
        <dbReference type="SMART" id="SM00014"/>
    </source>
</evidence>
<keyword evidence="2 6" id="KW-0812">Transmembrane</keyword>
<reference evidence="8" key="2">
    <citation type="submission" date="2021-01" db="EMBL/GenBank/DDBJ databases">
        <authorList>
            <person name="Schikora-Tamarit M.A."/>
        </authorList>
    </citation>
    <scope>NUCLEOTIDE SEQUENCE</scope>
    <source>
        <strain evidence="8">CBS2887</strain>
    </source>
</reference>
<dbReference type="InterPro" id="IPR036938">
    <property type="entry name" value="PAP2/HPO_sf"/>
</dbReference>
<comment type="function">
    <text evidence="6">Required for efficient N-glycosylation. Necessary for maintaining optimal levels of dolichol-linked oligosaccharides. Hydrolyzes dolichyl pyrophosphate at a very high rate and dolichyl monophosphate at a much lower rate. Does not act on phosphatidate.</text>
</comment>
<dbReference type="EMBL" id="JAEUBG010001689">
    <property type="protein sequence ID" value="KAH3686032.1"/>
    <property type="molecule type" value="Genomic_DNA"/>
</dbReference>
<dbReference type="CDD" id="cd03382">
    <property type="entry name" value="PAP2_dolichyldiphosphatase"/>
    <property type="match status" value="1"/>
</dbReference>
<evidence type="ECO:0000256" key="2">
    <source>
        <dbReference type="ARBA" id="ARBA00022692"/>
    </source>
</evidence>
<comment type="catalytic activity">
    <reaction evidence="6">
        <text>a di-trans,poly-cis-dolichyl diphosphate + H2O = a di-trans,poly-cis-dolichyl phosphate + phosphate + H(+)</text>
        <dbReference type="Rhea" id="RHEA:14385"/>
        <dbReference type="Rhea" id="RHEA-COMP:19498"/>
        <dbReference type="Rhea" id="RHEA-COMP:19506"/>
        <dbReference type="ChEBI" id="CHEBI:15377"/>
        <dbReference type="ChEBI" id="CHEBI:15378"/>
        <dbReference type="ChEBI" id="CHEBI:43474"/>
        <dbReference type="ChEBI" id="CHEBI:57497"/>
        <dbReference type="ChEBI" id="CHEBI:57683"/>
        <dbReference type="EC" id="3.6.1.43"/>
    </reaction>
</comment>
<comment type="pathway">
    <text evidence="6">Protein modification; protein glycosylation.</text>
</comment>
<organism evidence="8 9">
    <name type="scientific">Wickerhamomyces pijperi</name>
    <name type="common">Yeast</name>
    <name type="synonym">Pichia pijperi</name>
    <dbReference type="NCBI Taxonomy" id="599730"/>
    <lineage>
        <taxon>Eukaryota</taxon>
        <taxon>Fungi</taxon>
        <taxon>Dikarya</taxon>
        <taxon>Ascomycota</taxon>
        <taxon>Saccharomycotina</taxon>
        <taxon>Saccharomycetes</taxon>
        <taxon>Phaffomycetales</taxon>
        <taxon>Wickerhamomycetaceae</taxon>
        <taxon>Wickerhamomyces</taxon>
    </lineage>
</organism>
<keyword evidence="9" id="KW-1185">Reference proteome</keyword>
<feature type="transmembrane region" description="Helical" evidence="6">
    <location>
        <begin position="131"/>
        <end position="152"/>
    </location>
</feature>
<feature type="transmembrane region" description="Helical" evidence="6">
    <location>
        <begin position="24"/>
        <end position="48"/>
    </location>
</feature>
<evidence type="ECO:0000256" key="1">
    <source>
        <dbReference type="ARBA" id="ARBA00004141"/>
    </source>
</evidence>
<feature type="transmembrane region" description="Helical" evidence="6">
    <location>
        <begin position="101"/>
        <end position="119"/>
    </location>
</feature>
<dbReference type="PANTHER" id="PTHR11247:SF1">
    <property type="entry name" value="DOLICHYLDIPHOSPHATASE 1"/>
    <property type="match status" value="1"/>
</dbReference>
<dbReference type="Proteomes" id="UP000774326">
    <property type="component" value="Unassembled WGS sequence"/>
</dbReference>
<evidence type="ECO:0000313" key="9">
    <source>
        <dbReference type="Proteomes" id="UP000774326"/>
    </source>
</evidence>
<feature type="transmembrane region" description="Helical" evidence="6">
    <location>
        <begin position="158"/>
        <end position="176"/>
    </location>
</feature>
<evidence type="ECO:0000256" key="6">
    <source>
        <dbReference type="RuleBase" id="RU367078"/>
    </source>
</evidence>
<keyword evidence="3 6" id="KW-0378">Hydrolase</keyword>
<dbReference type="OrthoDB" id="302705at2759"/>
<dbReference type="Pfam" id="PF01569">
    <property type="entry name" value="PAP2"/>
    <property type="match status" value="1"/>
</dbReference>
<dbReference type="GO" id="GO:0008610">
    <property type="term" value="P:lipid biosynthetic process"/>
    <property type="evidence" value="ECO:0007669"/>
    <property type="project" value="TreeGrafter"/>
</dbReference>
<dbReference type="InterPro" id="IPR000326">
    <property type="entry name" value="PAP2/HPO"/>
</dbReference>
<dbReference type="GO" id="GO:0006487">
    <property type="term" value="P:protein N-linked glycosylation"/>
    <property type="evidence" value="ECO:0007669"/>
    <property type="project" value="UniProtKB-UniRule"/>
</dbReference>
<dbReference type="SMART" id="SM00014">
    <property type="entry name" value="acidPPc"/>
    <property type="match status" value="1"/>
</dbReference>
<dbReference type="InterPro" id="IPR039667">
    <property type="entry name" value="Dolichyldiphosphatase_PAP2"/>
</dbReference>
<keyword evidence="4 6" id="KW-1133">Transmembrane helix</keyword>
<dbReference type="GO" id="GO:0005789">
    <property type="term" value="C:endoplasmic reticulum membrane"/>
    <property type="evidence" value="ECO:0007669"/>
    <property type="project" value="UniProtKB-SubCell"/>
</dbReference>
<evidence type="ECO:0000313" key="8">
    <source>
        <dbReference type="EMBL" id="KAH3686032.1"/>
    </source>
</evidence>
<dbReference type="AlphaFoldDB" id="A0A9P8Q8M5"/>
<protein>
    <recommendedName>
        <fullName evidence="6">Dolichyldiphosphatase</fullName>
        <ecNumber evidence="6">3.6.1.43</ecNumber>
    </recommendedName>
</protein>